<dbReference type="SUPFAM" id="SSF51621">
    <property type="entry name" value="Phosphoenolpyruvate/pyruvate domain"/>
    <property type="match status" value="1"/>
</dbReference>
<evidence type="ECO:0000313" key="5">
    <source>
        <dbReference type="Proteomes" id="UP000824128"/>
    </source>
</evidence>
<keyword evidence="4" id="KW-0808">Transferase</keyword>
<evidence type="ECO:0000259" key="3">
    <source>
        <dbReference type="Pfam" id="PF02896"/>
    </source>
</evidence>
<dbReference type="PANTHER" id="PTHR22931:SF9">
    <property type="entry name" value="PYRUVATE, PHOSPHATE DIKINASE 1, CHLOROPLASTIC"/>
    <property type="match status" value="1"/>
</dbReference>
<comment type="caution">
    <text evidence="4">The sequence shown here is derived from an EMBL/GenBank/DDBJ whole genome shotgun (WGS) entry which is preliminary data.</text>
</comment>
<dbReference type="Gene3D" id="3.20.20.60">
    <property type="entry name" value="Phosphoenolpyruvate-binding domains"/>
    <property type="match status" value="1"/>
</dbReference>
<evidence type="ECO:0000313" key="4">
    <source>
        <dbReference type="EMBL" id="HIU94617.1"/>
    </source>
</evidence>
<dbReference type="InterPro" id="IPR000121">
    <property type="entry name" value="PEP_util_C"/>
</dbReference>
<accession>A0A9D1STU7</accession>
<dbReference type="AlphaFoldDB" id="A0A9D1STU7"/>
<reference evidence="4" key="2">
    <citation type="journal article" date="2021" name="PeerJ">
        <title>Extensive microbial diversity within the chicken gut microbiome revealed by metagenomics and culture.</title>
        <authorList>
            <person name="Gilroy R."/>
            <person name="Ravi A."/>
            <person name="Getino M."/>
            <person name="Pursley I."/>
            <person name="Horton D.L."/>
            <person name="Alikhan N.F."/>
            <person name="Baker D."/>
            <person name="Gharbi K."/>
            <person name="Hall N."/>
            <person name="Watson M."/>
            <person name="Adriaenssens E.M."/>
            <person name="Foster-Nyarko E."/>
            <person name="Jarju S."/>
            <person name="Secka A."/>
            <person name="Antonio M."/>
            <person name="Oren A."/>
            <person name="Chaudhuri R.R."/>
            <person name="La Ragione R."/>
            <person name="Hildebrand F."/>
            <person name="Pallen M.J."/>
        </authorList>
    </citation>
    <scope>NUCLEOTIDE SEQUENCE</scope>
    <source>
        <strain evidence="4">ChiGjej2B2-16831</strain>
    </source>
</reference>
<dbReference type="InterPro" id="IPR040442">
    <property type="entry name" value="Pyrv_kinase-like_dom_sf"/>
</dbReference>
<dbReference type="PANTHER" id="PTHR22931">
    <property type="entry name" value="PHOSPHOENOLPYRUVATE DIKINASE-RELATED"/>
    <property type="match status" value="1"/>
</dbReference>
<feature type="non-terminal residue" evidence="4">
    <location>
        <position position="1"/>
    </location>
</feature>
<dbReference type="InterPro" id="IPR015813">
    <property type="entry name" value="Pyrv/PenolPyrv_kinase-like_dom"/>
</dbReference>
<dbReference type="GO" id="GO:0050242">
    <property type="term" value="F:pyruvate, phosphate dikinase activity"/>
    <property type="evidence" value="ECO:0007669"/>
    <property type="project" value="InterPro"/>
</dbReference>
<gene>
    <name evidence="4" type="ORF">IAD24_05590</name>
</gene>
<name>A0A9D1STU7_9FIRM</name>
<dbReference type="EMBL" id="DVNZ01000174">
    <property type="protein sequence ID" value="HIU94617.1"/>
    <property type="molecule type" value="Genomic_DNA"/>
</dbReference>
<sequence length="164" mass="17985">ARELKYVKGFVVETADAEIAAAGVELRYEVGTMIEIPRAALTADEIAKEAEFFCFGTNDLTQMTFGFSRDDAGKFLEAYYSARILENDPFARLDRNGVGKLMQMTVQLGRPVRPDMHMGICGEHGGDPSSIEFCHEIGLDYVSCSPFRVPIARLAAAQAAIRLG</sequence>
<evidence type="ECO:0000256" key="2">
    <source>
        <dbReference type="ARBA" id="ARBA00032883"/>
    </source>
</evidence>
<proteinExistence type="predicted"/>
<dbReference type="Pfam" id="PF02896">
    <property type="entry name" value="PEP-utilizers_C"/>
    <property type="match status" value="1"/>
</dbReference>
<dbReference type="Proteomes" id="UP000824128">
    <property type="component" value="Unassembled WGS sequence"/>
</dbReference>
<evidence type="ECO:0000256" key="1">
    <source>
        <dbReference type="ARBA" id="ARBA00020138"/>
    </source>
</evidence>
<feature type="domain" description="PEP-utilising enzyme C-terminal" evidence="3">
    <location>
        <begin position="3"/>
        <end position="159"/>
    </location>
</feature>
<dbReference type="InterPro" id="IPR010121">
    <property type="entry name" value="Pyruvate_phosphate_dikinase"/>
</dbReference>
<protein>
    <recommendedName>
        <fullName evidence="1">Pyruvate, phosphate dikinase</fullName>
    </recommendedName>
    <alternativeName>
        <fullName evidence="2">Pyruvate, orthophosphate dikinase</fullName>
    </alternativeName>
</protein>
<keyword evidence="4" id="KW-0670">Pyruvate</keyword>
<reference evidence="4" key="1">
    <citation type="submission" date="2020-10" db="EMBL/GenBank/DDBJ databases">
        <authorList>
            <person name="Gilroy R."/>
        </authorList>
    </citation>
    <scope>NUCLEOTIDE SEQUENCE</scope>
    <source>
        <strain evidence="4">ChiGjej2B2-16831</strain>
    </source>
</reference>
<organism evidence="4 5">
    <name type="scientific">Candidatus Aphodomorpha intestinavium</name>
    <dbReference type="NCBI Taxonomy" id="2840672"/>
    <lineage>
        <taxon>Bacteria</taxon>
        <taxon>Bacillati</taxon>
        <taxon>Bacillota</taxon>
        <taxon>Clostridia</taxon>
        <taxon>Eubacteriales</taxon>
        <taxon>Candidatus Aphodomorpha</taxon>
    </lineage>
</organism>